<accession>A0A1B3BDY7</accession>
<name>A0A1B3BDY7_9GAMM</name>
<evidence type="ECO:0000256" key="1">
    <source>
        <dbReference type="ARBA" id="ARBA00060876"/>
    </source>
</evidence>
<reference evidence="5" key="1">
    <citation type="submission" date="2015-08" db="EMBL/GenBank/DDBJ databases">
        <authorList>
            <person name="Kim K.M."/>
        </authorList>
    </citation>
    <scope>NUCLEOTIDE SEQUENCE [LARGE SCALE GENOMIC DNA]</scope>
    <source>
        <strain evidence="5">KCTC 23892</strain>
    </source>
</reference>
<dbReference type="RefSeq" id="WP_068994189.1">
    <property type="nucleotide sequence ID" value="NZ_CP012418.1"/>
</dbReference>
<dbReference type="PATRIC" id="fig|1144748.3.peg.2347"/>
<feature type="coiled-coil region" evidence="2">
    <location>
        <begin position="94"/>
        <end position="121"/>
    </location>
</feature>
<dbReference type="PIRSF" id="PIRSF009320">
    <property type="entry name" value="Nuc_binding_HP_1000"/>
    <property type="match status" value="1"/>
</dbReference>
<dbReference type="Gene3D" id="3.40.50.300">
    <property type="entry name" value="P-loop containing nucleotide triphosphate hydrolases"/>
    <property type="match status" value="1"/>
</dbReference>
<dbReference type="InterPro" id="IPR027417">
    <property type="entry name" value="P-loop_NTPase"/>
</dbReference>
<keyword evidence="5" id="KW-1185">Reference proteome</keyword>
<keyword evidence="2" id="KW-0175">Coiled coil</keyword>
<dbReference type="KEGG" id="ksd:KS2013_2327"/>
<gene>
    <name evidence="4" type="ORF">KS2013_2327</name>
</gene>
<dbReference type="Pfam" id="PF13614">
    <property type="entry name" value="AAA_31"/>
    <property type="match status" value="1"/>
</dbReference>
<dbReference type="Proteomes" id="UP000094147">
    <property type="component" value="Chromosome"/>
</dbReference>
<evidence type="ECO:0000256" key="2">
    <source>
        <dbReference type="SAM" id="Coils"/>
    </source>
</evidence>
<dbReference type="PANTHER" id="PTHR13696">
    <property type="entry name" value="P-LOOP CONTAINING NUCLEOSIDE TRIPHOSPHATE HYDROLASE"/>
    <property type="match status" value="1"/>
</dbReference>
<comment type="similarity">
    <text evidence="1">To B.subtilis soj.</text>
</comment>
<organism evidence="4 5">
    <name type="scientific">Kangiella sediminilitoris</name>
    <dbReference type="NCBI Taxonomy" id="1144748"/>
    <lineage>
        <taxon>Bacteria</taxon>
        <taxon>Pseudomonadati</taxon>
        <taxon>Pseudomonadota</taxon>
        <taxon>Gammaproteobacteria</taxon>
        <taxon>Kangiellales</taxon>
        <taxon>Kangiellaceae</taxon>
        <taxon>Kangiella</taxon>
    </lineage>
</organism>
<dbReference type="InterPro" id="IPR050678">
    <property type="entry name" value="DNA_Partitioning_ATPase"/>
</dbReference>
<protein>
    <submittedName>
        <fullName evidence="4">Chromosome partitioning protein ParA</fullName>
    </submittedName>
</protein>
<dbReference type="CDD" id="cd02042">
    <property type="entry name" value="ParAB_family"/>
    <property type="match status" value="1"/>
</dbReference>
<sequence length="256" mass="28371">MAYIIAITNQKGGVGKTTSSVNLAASLVQENQRVLMIDMDPQGNATMGSGIEKSELELSTYDSLMEPEEVKSHIVPANVGGYDVLPSNGDLTAAEVHLLELDDKEQRLKKALQRIEELYDYILIDCPPSLNMLTLNSLVASDSVIIPMQCEYYALEGLSALLNTIHQVQEHVNPGLEIEGILRTMYDPRNRLSLEVSRQLFSHFSDKVYRTVIPRNVRLAEAPSHGVPVLFYDRSSNGSKAYLALAGEIIKRRRAA</sequence>
<dbReference type="PANTHER" id="PTHR13696:SF52">
    <property type="entry name" value="PARA FAMILY PROTEIN CT_582"/>
    <property type="match status" value="1"/>
</dbReference>
<dbReference type="STRING" id="1144748.KS2013_2327"/>
<proteinExistence type="predicted"/>
<dbReference type="OrthoDB" id="9815116at2"/>
<feature type="domain" description="AAA" evidence="3">
    <location>
        <begin position="4"/>
        <end position="178"/>
    </location>
</feature>
<evidence type="ECO:0000259" key="3">
    <source>
        <dbReference type="Pfam" id="PF13614"/>
    </source>
</evidence>
<dbReference type="FunFam" id="3.40.50.300:FF:000285">
    <property type="entry name" value="Sporulation initiation inhibitor Soj"/>
    <property type="match status" value="1"/>
</dbReference>
<dbReference type="AlphaFoldDB" id="A0A1B3BDY7"/>
<dbReference type="InterPro" id="IPR025669">
    <property type="entry name" value="AAA_dom"/>
</dbReference>
<evidence type="ECO:0000313" key="4">
    <source>
        <dbReference type="EMBL" id="AOE51031.1"/>
    </source>
</evidence>
<dbReference type="SUPFAM" id="SSF52540">
    <property type="entry name" value="P-loop containing nucleoside triphosphate hydrolases"/>
    <property type="match status" value="1"/>
</dbReference>
<dbReference type="EMBL" id="CP012418">
    <property type="protein sequence ID" value="AOE51031.1"/>
    <property type="molecule type" value="Genomic_DNA"/>
</dbReference>
<evidence type="ECO:0000313" key="5">
    <source>
        <dbReference type="Proteomes" id="UP000094147"/>
    </source>
</evidence>